<name>A0ABW2XYC4_9ACTN</name>
<keyword evidence="2" id="KW-0378">Hydrolase</keyword>
<dbReference type="PANTHER" id="PTHR43603:SF1">
    <property type="entry name" value="ZINC-REGULATED GTPASE METALLOPROTEIN ACTIVATOR 1"/>
    <property type="match status" value="1"/>
</dbReference>
<dbReference type="Pfam" id="PF02492">
    <property type="entry name" value="cobW"/>
    <property type="match status" value="1"/>
</dbReference>
<dbReference type="RefSeq" id="WP_131760380.1">
    <property type="nucleotide sequence ID" value="NZ_CAACUY010000113.1"/>
</dbReference>
<comment type="caution">
    <text evidence="7">The sequence shown here is derived from an EMBL/GenBank/DDBJ whole genome shotgun (WGS) entry which is preliminary data.</text>
</comment>
<dbReference type="Pfam" id="PF07683">
    <property type="entry name" value="CobW_C"/>
    <property type="match status" value="1"/>
</dbReference>
<evidence type="ECO:0000256" key="3">
    <source>
        <dbReference type="ARBA" id="ARBA00023186"/>
    </source>
</evidence>
<organism evidence="7 8">
    <name type="scientific">Actinomadura fibrosa</name>
    <dbReference type="NCBI Taxonomy" id="111802"/>
    <lineage>
        <taxon>Bacteria</taxon>
        <taxon>Bacillati</taxon>
        <taxon>Actinomycetota</taxon>
        <taxon>Actinomycetes</taxon>
        <taxon>Streptosporangiales</taxon>
        <taxon>Thermomonosporaceae</taxon>
        <taxon>Actinomadura</taxon>
    </lineage>
</organism>
<keyword evidence="8" id="KW-1185">Reference proteome</keyword>
<gene>
    <name evidence="7" type="ORF">ACFQZM_40545</name>
</gene>
<evidence type="ECO:0000256" key="1">
    <source>
        <dbReference type="ARBA" id="ARBA00022741"/>
    </source>
</evidence>
<dbReference type="EMBL" id="JBHTGP010000024">
    <property type="protein sequence ID" value="MFD0690837.1"/>
    <property type="molecule type" value="Genomic_DNA"/>
</dbReference>
<dbReference type="InterPro" id="IPR036627">
    <property type="entry name" value="CobW-likC_sf"/>
</dbReference>
<dbReference type="PANTHER" id="PTHR43603">
    <property type="entry name" value="COBW DOMAIN-CONTAINING PROTEIN DDB_G0274527"/>
    <property type="match status" value="1"/>
</dbReference>
<proteinExistence type="inferred from homology"/>
<comment type="catalytic activity">
    <reaction evidence="5">
        <text>GTP + H2O = GDP + phosphate + H(+)</text>
        <dbReference type="Rhea" id="RHEA:19669"/>
        <dbReference type="ChEBI" id="CHEBI:15377"/>
        <dbReference type="ChEBI" id="CHEBI:15378"/>
        <dbReference type="ChEBI" id="CHEBI:37565"/>
        <dbReference type="ChEBI" id="CHEBI:43474"/>
        <dbReference type="ChEBI" id="CHEBI:58189"/>
    </reaction>
    <physiologicalReaction direction="left-to-right" evidence="5">
        <dbReference type="Rhea" id="RHEA:19670"/>
    </physiologicalReaction>
</comment>
<reference evidence="8" key="1">
    <citation type="journal article" date="2019" name="Int. J. Syst. Evol. Microbiol.">
        <title>The Global Catalogue of Microorganisms (GCM) 10K type strain sequencing project: providing services to taxonomists for standard genome sequencing and annotation.</title>
        <authorList>
            <consortium name="The Broad Institute Genomics Platform"/>
            <consortium name="The Broad Institute Genome Sequencing Center for Infectious Disease"/>
            <person name="Wu L."/>
            <person name="Ma J."/>
        </authorList>
    </citation>
    <scope>NUCLEOTIDE SEQUENCE [LARGE SCALE GENOMIC DNA]</scope>
    <source>
        <strain evidence="8">JCM 9371</strain>
    </source>
</reference>
<sequence>MPTPVVLVAGIHGTARAAAVDRLLREHPGALAIHHDLRGIAGGRVVRTVRDAGATLDRTEIRLEHGCVTCTVRQDLIPRLLDHAGRAPLLIVELWDCVEPRPVAEALGHPGWNGEIRLTGVLTALDAELMPTDICRGERLADIGRAGVAGDERYLAEVLAHQIEYATALLVPDVLPAPLPPADQDDLDLCREVLEHLAPTTPVVLPGAPLPRVTGPALCVHELAARVDPATARLPCPLRTPAVDTVVWHRTAPLHPARFFDAMDDLAMRSVRSRGRFWLATRPDRMLAWDAVAGIVTIEDAGPWLAALPIAAVQQTSPARRIAASLDWTPEHGDRVQHLVLTGPGLDHDQIHALLDSCLLDPHEAASELDDPFAQILDLNPTA</sequence>
<keyword evidence="1" id="KW-0547">Nucleotide-binding</keyword>
<dbReference type="SMART" id="SM00833">
    <property type="entry name" value="CobW_C"/>
    <property type="match status" value="1"/>
</dbReference>
<dbReference type="Proteomes" id="UP001597063">
    <property type="component" value="Unassembled WGS sequence"/>
</dbReference>
<protein>
    <submittedName>
        <fullName evidence="7">CobW family GTP-binding protein</fullName>
    </submittedName>
</protein>
<dbReference type="InterPro" id="IPR027417">
    <property type="entry name" value="P-loop_NTPase"/>
</dbReference>
<feature type="domain" description="CobW C-terminal" evidence="6">
    <location>
        <begin position="243"/>
        <end position="359"/>
    </location>
</feature>
<evidence type="ECO:0000313" key="7">
    <source>
        <dbReference type="EMBL" id="MFD0690837.1"/>
    </source>
</evidence>
<keyword evidence="3" id="KW-0143">Chaperone</keyword>
<evidence type="ECO:0000313" key="8">
    <source>
        <dbReference type="Proteomes" id="UP001597063"/>
    </source>
</evidence>
<dbReference type="InterPro" id="IPR003495">
    <property type="entry name" value="CobW/HypB/UreG_nucleotide-bd"/>
</dbReference>
<comment type="similarity">
    <text evidence="4">Belongs to the SIMIBI class G3E GTPase family. ZNG1 subfamily.</text>
</comment>
<dbReference type="InterPro" id="IPR051927">
    <property type="entry name" value="Zn_Chap_cDPG_Synth"/>
</dbReference>
<evidence type="ECO:0000259" key="6">
    <source>
        <dbReference type="SMART" id="SM00833"/>
    </source>
</evidence>
<evidence type="ECO:0000256" key="2">
    <source>
        <dbReference type="ARBA" id="ARBA00022801"/>
    </source>
</evidence>
<evidence type="ECO:0000256" key="5">
    <source>
        <dbReference type="ARBA" id="ARBA00049117"/>
    </source>
</evidence>
<dbReference type="Gene3D" id="3.40.50.300">
    <property type="entry name" value="P-loop containing nucleotide triphosphate hydrolases"/>
    <property type="match status" value="1"/>
</dbReference>
<evidence type="ECO:0000256" key="4">
    <source>
        <dbReference type="ARBA" id="ARBA00034320"/>
    </source>
</evidence>
<dbReference type="SUPFAM" id="SSF90002">
    <property type="entry name" value="Hypothetical protein YjiA, C-terminal domain"/>
    <property type="match status" value="1"/>
</dbReference>
<dbReference type="InterPro" id="IPR011629">
    <property type="entry name" value="CobW-like_C"/>
</dbReference>
<accession>A0ABW2XYC4</accession>
<dbReference type="Gene3D" id="3.30.1220.10">
    <property type="entry name" value="CobW-like, C-terminal domain"/>
    <property type="match status" value="1"/>
</dbReference>